<dbReference type="EMBL" id="AP027729">
    <property type="protein sequence ID" value="BDZ41503.1"/>
    <property type="molecule type" value="Genomic_DNA"/>
</dbReference>
<keyword evidence="3" id="KW-1185">Reference proteome</keyword>
<feature type="compositionally biased region" description="Low complexity" evidence="1">
    <location>
        <begin position="74"/>
        <end position="99"/>
    </location>
</feature>
<dbReference type="RefSeq" id="WP_286218639.1">
    <property type="nucleotide sequence ID" value="NZ_AP027729.1"/>
</dbReference>
<sequence length="99" mass="9992">MLSADRLRPGPERVVADVLRALRGVAVVVVDAPPHCSGRRAAPDDPEVTESVDVLVVPLELRGVAGAVAALQHAPSAGPAAPSSSRGPSLARGSGTATW</sequence>
<evidence type="ECO:0000256" key="1">
    <source>
        <dbReference type="SAM" id="MobiDB-lite"/>
    </source>
</evidence>
<protein>
    <submittedName>
        <fullName evidence="2">Uncharacterized protein</fullName>
    </submittedName>
</protein>
<organism evidence="2 3">
    <name type="scientific">Paraoerskovia sediminicola</name>
    <dbReference type="NCBI Taxonomy" id="1138587"/>
    <lineage>
        <taxon>Bacteria</taxon>
        <taxon>Bacillati</taxon>
        <taxon>Actinomycetota</taxon>
        <taxon>Actinomycetes</taxon>
        <taxon>Micrococcales</taxon>
        <taxon>Cellulomonadaceae</taxon>
        <taxon>Paraoerskovia</taxon>
    </lineage>
</organism>
<evidence type="ECO:0000313" key="3">
    <source>
        <dbReference type="Proteomes" id="UP001321475"/>
    </source>
</evidence>
<feature type="region of interest" description="Disordered" evidence="1">
    <location>
        <begin position="73"/>
        <end position="99"/>
    </location>
</feature>
<proteinExistence type="predicted"/>
<evidence type="ECO:0000313" key="2">
    <source>
        <dbReference type="EMBL" id="BDZ41503.1"/>
    </source>
</evidence>
<name>A0ABN6X9K1_9CELL</name>
<dbReference type="Proteomes" id="UP001321475">
    <property type="component" value="Chromosome"/>
</dbReference>
<gene>
    <name evidence="2" type="ORF">GCM10025865_08020</name>
</gene>
<reference evidence="3" key="1">
    <citation type="journal article" date="2019" name="Int. J. Syst. Evol. Microbiol.">
        <title>The Global Catalogue of Microorganisms (GCM) 10K type strain sequencing project: providing services to taxonomists for standard genome sequencing and annotation.</title>
        <authorList>
            <consortium name="The Broad Institute Genomics Platform"/>
            <consortium name="The Broad Institute Genome Sequencing Center for Infectious Disease"/>
            <person name="Wu L."/>
            <person name="Ma J."/>
        </authorList>
    </citation>
    <scope>NUCLEOTIDE SEQUENCE [LARGE SCALE GENOMIC DNA]</scope>
    <source>
        <strain evidence="3">NBRC 108565</strain>
    </source>
</reference>
<accession>A0ABN6X9K1</accession>